<feature type="transmembrane region" description="Helical" evidence="6">
    <location>
        <begin position="441"/>
        <end position="465"/>
    </location>
</feature>
<feature type="transmembrane region" description="Helical" evidence="6">
    <location>
        <begin position="367"/>
        <end position="387"/>
    </location>
</feature>
<evidence type="ECO:0000256" key="1">
    <source>
        <dbReference type="ARBA" id="ARBA00004141"/>
    </source>
</evidence>
<accession>A0AAQ3PZD0</accession>
<feature type="transmembrane region" description="Helical" evidence="6">
    <location>
        <begin position="229"/>
        <end position="246"/>
    </location>
</feature>
<feature type="chain" id="PRO_5043020084" evidence="7">
    <location>
        <begin position="36"/>
        <end position="533"/>
    </location>
</feature>
<comment type="subcellular location">
    <subcellularLocation>
        <location evidence="1">Membrane</location>
        <topology evidence="1">Multi-pass membrane protein</topology>
    </subcellularLocation>
</comment>
<feature type="signal peptide" evidence="7">
    <location>
        <begin position="1"/>
        <end position="35"/>
    </location>
</feature>
<feature type="domain" description="GOST seven transmembrane" evidence="8">
    <location>
        <begin position="225"/>
        <end position="470"/>
    </location>
</feature>
<dbReference type="InterPro" id="IPR053937">
    <property type="entry name" value="GOST_TM"/>
</dbReference>
<feature type="transmembrane region" description="Helical" evidence="6">
    <location>
        <begin position="408"/>
        <end position="429"/>
    </location>
</feature>
<evidence type="ECO:0000256" key="3">
    <source>
        <dbReference type="ARBA" id="ARBA00022729"/>
    </source>
</evidence>
<feature type="transmembrane region" description="Helical" evidence="6">
    <location>
        <begin position="258"/>
        <end position="278"/>
    </location>
</feature>
<organism evidence="9 10">
    <name type="scientific">Canna indica</name>
    <name type="common">Indian-shot</name>
    <dbReference type="NCBI Taxonomy" id="4628"/>
    <lineage>
        <taxon>Eukaryota</taxon>
        <taxon>Viridiplantae</taxon>
        <taxon>Streptophyta</taxon>
        <taxon>Embryophyta</taxon>
        <taxon>Tracheophyta</taxon>
        <taxon>Spermatophyta</taxon>
        <taxon>Magnoliopsida</taxon>
        <taxon>Liliopsida</taxon>
        <taxon>Zingiberales</taxon>
        <taxon>Cannaceae</taxon>
        <taxon>Canna</taxon>
    </lineage>
</organism>
<name>A0AAQ3PZD0_9LILI</name>
<evidence type="ECO:0000256" key="7">
    <source>
        <dbReference type="SAM" id="SignalP"/>
    </source>
</evidence>
<evidence type="ECO:0000313" key="10">
    <source>
        <dbReference type="Proteomes" id="UP001327560"/>
    </source>
</evidence>
<dbReference type="AlphaFoldDB" id="A0AAQ3PZD0"/>
<dbReference type="PANTHER" id="PTHR21229:SF15">
    <property type="entry name" value="LUNG SEVEN TRANSMEMBRANE RECEPTOR FAMILY PROTEIN"/>
    <property type="match status" value="1"/>
</dbReference>
<dbReference type="GO" id="GO:0005794">
    <property type="term" value="C:Golgi apparatus"/>
    <property type="evidence" value="ECO:0007669"/>
    <property type="project" value="TreeGrafter"/>
</dbReference>
<evidence type="ECO:0000259" key="8">
    <source>
        <dbReference type="Pfam" id="PF06814"/>
    </source>
</evidence>
<sequence>MPPLLGALMYAGGRPFVLLLLFSASVLLGFRGADASVHDYGGRRFTVKGNAFILHGGSEGLYASIPSPNSSAPASGNSFIRFEKIIFRRSKEAAEKAKNAVTRTTSTVKAIIFEVEDRNNIGGSAYGGQRAICCTADLAKLGACTEGTIIYRHSEHNPDWPQALSATFVGADLEATLSSKTIQITRTGMYNVYFIYCDPALDGLEIEGKTIWKNPTGYLPGTMGPLMKFYGFMSLAFLLLGIYWFSQYARFWTEVMPLQNCITLVIALGMIEMTLWYFEYVEFNNTGIRPKEITFWAVTFGAVKKTVSRMLILIVSMGFGVVRPTLGGLTSKVTFLGGTFFLASEILELVENMGTISDVSGKPRLFLALPVAILDAFFIVWIFTSLSRTLKKLQAKRMTGKLDIYRKFTNALVVTVIVSVGWIGFELYFKATDAYGEHWQSAWMIPALWQVLSFSVLCVICALWAPSQNSMRFAYSDDGSEDFDQEDDRYLIKPGPYSYKDSWSFSVSSDVKKTAIEETAVSKDEEDEDEKRE</sequence>
<keyword evidence="5 6" id="KW-0472">Membrane</keyword>
<dbReference type="Pfam" id="PF06814">
    <property type="entry name" value="GOST_TM"/>
    <property type="match status" value="1"/>
</dbReference>
<keyword evidence="4 6" id="KW-1133">Transmembrane helix</keyword>
<feature type="transmembrane region" description="Helical" evidence="6">
    <location>
        <begin position="293"/>
        <end position="322"/>
    </location>
</feature>
<gene>
    <name evidence="9" type="ORF">Cni_G01928</name>
</gene>
<dbReference type="Proteomes" id="UP001327560">
    <property type="component" value="Chromosome 1"/>
</dbReference>
<evidence type="ECO:0000256" key="5">
    <source>
        <dbReference type="ARBA" id="ARBA00023136"/>
    </source>
</evidence>
<evidence type="ECO:0000313" key="9">
    <source>
        <dbReference type="EMBL" id="WOK93233.1"/>
    </source>
</evidence>
<evidence type="ECO:0000256" key="4">
    <source>
        <dbReference type="ARBA" id="ARBA00022989"/>
    </source>
</evidence>
<feature type="transmembrane region" description="Helical" evidence="6">
    <location>
        <begin position="329"/>
        <end position="347"/>
    </location>
</feature>
<evidence type="ECO:0000256" key="6">
    <source>
        <dbReference type="SAM" id="Phobius"/>
    </source>
</evidence>
<protein>
    <submittedName>
        <fullName evidence="9">Transmembrane protein 87A-like</fullName>
    </submittedName>
</protein>
<dbReference type="GO" id="GO:0016020">
    <property type="term" value="C:membrane"/>
    <property type="evidence" value="ECO:0007669"/>
    <property type="project" value="UniProtKB-SubCell"/>
</dbReference>
<dbReference type="EMBL" id="CP136890">
    <property type="protein sequence ID" value="WOK93233.1"/>
    <property type="molecule type" value="Genomic_DNA"/>
</dbReference>
<keyword evidence="2 6" id="KW-0812">Transmembrane</keyword>
<reference evidence="9 10" key="1">
    <citation type="submission" date="2023-10" db="EMBL/GenBank/DDBJ databases">
        <title>Chromosome-scale genome assembly provides insights into flower coloration mechanisms of Canna indica.</title>
        <authorList>
            <person name="Li C."/>
        </authorList>
    </citation>
    <scope>NUCLEOTIDE SEQUENCE [LARGE SCALE GENOMIC DNA]</scope>
    <source>
        <tissue evidence="9">Flower</tissue>
    </source>
</reference>
<dbReference type="PANTHER" id="PTHR21229">
    <property type="entry name" value="LUNG SEVEN TRANSMEMBRANE RECEPTOR"/>
    <property type="match status" value="1"/>
</dbReference>
<proteinExistence type="predicted"/>
<keyword evidence="3 7" id="KW-0732">Signal</keyword>
<evidence type="ECO:0000256" key="2">
    <source>
        <dbReference type="ARBA" id="ARBA00022692"/>
    </source>
</evidence>
<dbReference type="InterPro" id="IPR009637">
    <property type="entry name" value="GPR107/GPR108-like"/>
</dbReference>
<keyword evidence="10" id="KW-1185">Reference proteome</keyword>